<comment type="function">
    <text evidence="8">Component of the PAM complex, a complex required for the translocation of transit peptide-containing proteins from the inner membrane into the mitochondrial matrix in an ATP-dependent manner.</text>
</comment>
<keyword evidence="5" id="KW-0496">Mitochondrion</keyword>
<evidence type="ECO:0000256" key="9">
    <source>
        <dbReference type="ARBA" id="ARBA00063640"/>
    </source>
</evidence>
<evidence type="ECO:0000256" key="7">
    <source>
        <dbReference type="ARBA" id="ARBA00038105"/>
    </source>
</evidence>
<keyword evidence="3" id="KW-0999">Mitochondrion inner membrane</keyword>
<keyword evidence="4" id="KW-1133">Transmembrane helix</keyword>
<organism evidence="10">
    <name type="scientific">Nymphaea colorata</name>
    <name type="common">pocket water lily</name>
    <dbReference type="NCBI Taxonomy" id="210225"/>
    <lineage>
        <taxon>Eukaryota</taxon>
        <taxon>Viridiplantae</taxon>
        <taxon>Streptophyta</taxon>
        <taxon>Embryophyta</taxon>
        <taxon>Tracheophyta</taxon>
        <taxon>Spermatophyta</taxon>
        <taxon>Magnoliopsida</taxon>
        <taxon>Nymphaeales</taxon>
        <taxon>Nymphaeaceae</taxon>
        <taxon>Nymphaea</taxon>
    </lineage>
</organism>
<comment type="similarity">
    <text evidence="7">Belongs to the TIM14 family.</text>
</comment>
<evidence type="ECO:0000256" key="4">
    <source>
        <dbReference type="ARBA" id="ARBA00022989"/>
    </source>
</evidence>
<evidence type="ECO:0008006" key="11">
    <source>
        <dbReference type="Google" id="ProtNLM"/>
    </source>
</evidence>
<protein>
    <recommendedName>
        <fullName evidence="11">J domain-containing protein</fullName>
    </recommendedName>
</protein>
<dbReference type="PANTHER" id="PTHR12763">
    <property type="match status" value="1"/>
</dbReference>
<gene>
    <name evidence="10" type="ORF">NYM_LOCUS29856</name>
</gene>
<proteinExistence type="inferred from homology"/>
<dbReference type="EMBL" id="LR722078">
    <property type="protein sequence ID" value="VVW87599.1"/>
    <property type="molecule type" value="Genomic_DNA"/>
</dbReference>
<dbReference type="PANTHER" id="PTHR12763:SF28">
    <property type="entry name" value="GEO10507P1-RELATED"/>
    <property type="match status" value="1"/>
</dbReference>
<dbReference type="InterPro" id="IPR036869">
    <property type="entry name" value="J_dom_sf"/>
</dbReference>
<dbReference type="GO" id="GO:0001405">
    <property type="term" value="C:PAM complex, Tim23 associated import motor"/>
    <property type="evidence" value="ECO:0007669"/>
    <property type="project" value="TreeGrafter"/>
</dbReference>
<keyword evidence="6" id="KW-0472">Membrane</keyword>
<evidence type="ECO:0000313" key="10">
    <source>
        <dbReference type="EMBL" id="VVW87599.1"/>
    </source>
</evidence>
<dbReference type="SUPFAM" id="SSF46565">
    <property type="entry name" value="Chaperone J-domain"/>
    <property type="match status" value="1"/>
</dbReference>
<evidence type="ECO:0000256" key="5">
    <source>
        <dbReference type="ARBA" id="ARBA00023128"/>
    </source>
</evidence>
<comment type="subcellular location">
    <subcellularLocation>
        <location evidence="1">Mitochondrion inner membrane</location>
        <topology evidence="1">Single-pass membrane protein</topology>
    </subcellularLocation>
</comment>
<sequence length="80" mass="9311">MYRHIRKREYLDPQRMYPGGFYTQMTRREAQLILGVMEGTDHAAIKLKHRTMMLNNHPDNGGSTYLATKINEAKDMLLNG</sequence>
<dbReference type="GO" id="GO:0030150">
    <property type="term" value="P:protein import into mitochondrial matrix"/>
    <property type="evidence" value="ECO:0007669"/>
    <property type="project" value="TreeGrafter"/>
</dbReference>
<accession>A0A5K1HDJ6</accession>
<dbReference type="Gene3D" id="1.10.287.110">
    <property type="entry name" value="DnaJ domain"/>
    <property type="match status" value="1"/>
</dbReference>
<comment type="subunit">
    <text evidence="9">Probable component of the PAM complex at least composed of a mitochondrial HSP70 protein, TIMM44 and TIMM14. The complex interacts with the TIMM23 component of the TIM17:23 complex.</text>
</comment>
<dbReference type="FunFam" id="1.10.287.110:FF:000001">
    <property type="entry name" value="Import inner membrane translocase subunit tim14"/>
    <property type="match status" value="1"/>
</dbReference>
<dbReference type="GO" id="GO:0001671">
    <property type="term" value="F:ATPase activator activity"/>
    <property type="evidence" value="ECO:0007669"/>
    <property type="project" value="TreeGrafter"/>
</dbReference>
<dbReference type="CDD" id="cd06257">
    <property type="entry name" value="DnaJ"/>
    <property type="match status" value="1"/>
</dbReference>
<dbReference type="AlphaFoldDB" id="A0A5K1HDJ6"/>
<dbReference type="InterPro" id="IPR001623">
    <property type="entry name" value="DnaJ_domain"/>
</dbReference>
<evidence type="ECO:0000256" key="8">
    <source>
        <dbReference type="ARBA" id="ARBA00059031"/>
    </source>
</evidence>
<evidence type="ECO:0000256" key="1">
    <source>
        <dbReference type="ARBA" id="ARBA00004434"/>
    </source>
</evidence>
<evidence type="ECO:0000256" key="6">
    <source>
        <dbReference type="ARBA" id="ARBA00023136"/>
    </source>
</evidence>
<name>A0A5K1HDJ6_9MAGN</name>
<evidence type="ECO:0000256" key="2">
    <source>
        <dbReference type="ARBA" id="ARBA00022692"/>
    </source>
</evidence>
<reference evidence="10" key="1">
    <citation type="submission" date="2019-09" db="EMBL/GenBank/DDBJ databases">
        <authorList>
            <person name="Zhang L."/>
        </authorList>
    </citation>
    <scope>NUCLEOTIDE SEQUENCE</scope>
</reference>
<keyword evidence="2" id="KW-0812">Transmembrane</keyword>
<evidence type="ECO:0000256" key="3">
    <source>
        <dbReference type="ARBA" id="ARBA00022792"/>
    </source>
</evidence>